<dbReference type="Gene3D" id="1.10.10.10">
    <property type="entry name" value="Winged helix-like DNA-binding domain superfamily/Winged helix DNA-binding domain"/>
    <property type="match status" value="1"/>
</dbReference>
<feature type="domain" description="Methylated-DNA-[protein]-cysteine S-methyltransferase DNA binding" evidence="9">
    <location>
        <begin position="159"/>
        <end position="238"/>
    </location>
</feature>
<evidence type="ECO:0000256" key="5">
    <source>
        <dbReference type="ARBA" id="ARBA00022679"/>
    </source>
</evidence>
<dbReference type="GO" id="GO:0003908">
    <property type="term" value="F:methylated-DNA-[protein]-cysteine S-methyltransferase activity"/>
    <property type="evidence" value="ECO:0007669"/>
    <property type="project" value="UniProtKB-EC"/>
</dbReference>
<dbReference type="PANTHER" id="PTHR10815">
    <property type="entry name" value="METHYLATED-DNA--PROTEIN-CYSTEINE METHYLTRANSFERASE"/>
    <property type="match status" value="1"/>
</dbReference>
<dbReference type="CDD" id="cd06445">
    <property type="entry name" value="ATase"/>
    <property type="match status" value="1"/>
</dbReference>
<dbReference type="FunFam" id="1.10.10.10:FF:000214">
    <property type="entry name" value="Methylated-DNA--protein-cysteine methyltransferase"/>
    <property type="match status" value="1"/>
</dbReference>
<comment type="catalytic activity">
    <reaction evidence="8">
        <text>a 6-O-methyl-2'-deoxyguanosine in DNA + L-cysteinyl-[protein] = S-methyl-L-cysteinyl-[protein] + a 2'-deoxyguanosine in DNA</text>
        <dbReference type="Rhea" id="RHEA:24000"/>
        <dbReference type="Rhea" id="RHEA-COMP:10131"/>
        <dbReference type="Rhea" id="RHEA-COMP:10132"/>
        <dbReference type="Rhea" id="RHEA-COMP:11367"/>
        <dbReference type="Rhea" id="RHEA-COMP:11368"/>
        <dbReference type="ChEBI" id="CHEBI:29950"/>
        <dbReference type="ChEBI" id="CHEBI:82612"/>
        <dbReference type="ChEBI" id="CHEBI:85445"/>
        <dbReference type="ChEBI" id="CHEBI:85448"/>
        <dbReference type="EC" id="2.1.1.63"/>
    </reaction>
</comment>
<evidence type="ECO:0000256" key="8">
    <source>
        <dbReference type="ARBA" id="ARBA00049348"/>
    </source>
</evidence>
<keyword evidence="5" id="KW-0808">Transferase</keyword>
<dbReference type="InterPro" id="IPR036388">
    <property type="entry name" value="WH-like_DNA-bd_sf"/>
</dbReference>
<evidence type="ECO:0000313" key="10">
    <source>
        <dbReference type="EMBL" id="BDE05712.1"/>
    </source>
</evidence>
<gene>
    <name evidence="10" type="ORF">WPS_09880</name>
</gene>
<proteinExistence type="inferred from homology"/>
<dbReference type="Pfam" id="PF01035">
    <property type="entry name" value="DNA_binding_1"/>
    <property type="match status" value="1"/>
</dbReference>
<sequence>MRCCDVERLWDEMRDGVEPRREHVLAHLRACPECQEIYRENEGIAYCLTCLPPVEPPQSLFPKILEHIQTTVKITVPDSVATIDSPVGKLWVAFRHSGITAVALDRGEGDEAVLTKLQRRLGRGLIPSQAPQWVTDTVNAFFRTHKPDLARVDISDLTPFEQSALRAAATIPPGEVRSYGWIAETIGQPNAARAVGRAMARNPVALLYPCHRVVDSNGALHQYAYGVDVKARILELEGYRTARR</sequence>
<keyword evidence="6" id="KW-0227">DNA damage</keyword>
<dbReference type="GO" id="GO:0032259">
    <property type="term" value="P:methylation"/>
    <property type="evidence" value="ECO:0007669"/>
    <property type="project" value="UniProtKB-KW"/>
</dbReference>
<dbReference type="EC" id="2.1.1.63" evidence="3"/>
<evidence type="ECO:0000256" key="4">
    <source>
        <dbReference type="ARBA" id="ARBA00022603"/>
    </source>
</evidence>
<evidence type="ECO:0000256" key="2">
    <source>
        <dbReference type="ARBA" id="ARBA00008711"/>
    </source>
</evidence>
<dbReference type="GO" id="GO:0006281">
    <property type="term" value="P:DNA repair"/>
    <property type="evidence" value="ECO:0007669"/>
    <property type="project" value="UniProtKB-KW"/>
</dbReference>
<keyword evidence="11" id="KW-1185">Reference proteome</keyword>
<keyword evidence="4" id="KW-0489">Methyltransferase</keyword>
<name>A0AAN2C9K7_UNVUL</name>
<evidence type="ECO:0000256" key="3">
    <source>
        <dbReference type="ARBA" id="ARBA00011918"/>
    </source>
</evidence>
<evidence type="ECO:0000256" key="6">
    <source>
        <dbReference type="ARBA" id="ARBA00022763"/>
    </source>
</evidence>
<dbReference type="EMBL" id="AP025523">
    <property type="protein sequence ID" value="BDE05712.1"/>
    <property type="molecule type" value="Genomic_DNA"/>
</dbReference>
<evidence type="ECO:0000313" key="11">
    <source>
        <dbReference type="Proteomes" id="UP001317532"/>
    </source>
</evidence>
<dbReference type="RefSeq" id="WP_317997493.1">
    <property type="nucleotide sequence ID" value="NZ_AP025523.1"/>
</dbReference>
<protein>
    <recommendedName>
        <fullName evidence="3">methylated-DNA--[protein]-cysteine S-methyltransferase</fullName>
        <ecNumber evidence="3">2.1.1.63</ecNumber>
    </recommendedName>
</protein>
<dbReference type="SUPFAM" id="SSF46767">
    <property type="entry name" value="Methylated DNA-protein cysteine methyltransferase, C-terminal domain"/>
    <property type="match status" value="1"/>
</dbReference>
<organism evidence="10 11">
    <name type="scientific">Vulcanimicrobium alpinum</name>
    <dbReference type="NCBI Taxonomy" id="3016050"/>
    <lineage>
        <taxon>Bacteria</taxon>
        <taxon>Bacillati</taxon>
        <taxon>Vulcanimicrobiota</taxon>
        <taxon>Vulcanimicrobiia</taxon>
        <taxon>Vulcanimicrobiales</taxon>
        <taxon>Vulcanimicrobiaceae</taxon>
        <taxon>Vulcanimicrobium</taxon>
    </lineage>
</organism>
<comment type="catalytic activity">
    <reaction evidence="1">
        <text>a 4-O-methyl-thymidine in DNA + L-cysteinyl-[protein] = a thymidine in DNA + S-methyl-L-cysteinyl-[protein]</text>
        <dbReference type="Rhea" id="RHEA:53428"/>
        <dbReference type="Rhea" id="RHEA-COMP:10131"/>
        <dbReference type="Rhea" id="RHEA-COMP:10132"/>
        <dbReference type="Rhea" id="RHEA-COMP:13555"/>
        <dbReference type="Rhea" id="RHEA-COMP:13556"/>
        <dbReference type="ChEBI" id="CHEBI:29950"/>
        <dbReference type="ChEBI" id="CHEBI:82612"/>
        <dbReference type="ChEBI" id="CHEBI:137386"/>
        <dbReference type="ChEBI" id="CHEBI:137387"/>
        <dbReference type="EC" id="2.1.1.63"/>
    </reaction>
</comment>
<reference evidence="10 11" key="1">
    <citation type="journal article" date="2022" name="ISME Commun">
        <title>Vulcanimicrobium alpinus gen. nov. sp. nov., the first cultivated representative of the candidate phylum 'Eremiobacterota', is a metabolically versatile aerobic anoxygenic phototroph.</title>
        <authorList>
            <person name="Yabe S."/>
            <person name="Muto K."/>
            <person name="Abe K."/>
            <person name="Yokota A."/>
            <person name="Staudigel H."/>
            <person name="Tebo B.M."/>
        </authorList>
    </citation>
    <scope>NUCLEOTIDE SEQUENCE [LARGE SCALE GENOMIC DNA]</scope>
    <source>
        <strain evidence="10 11">WC8-2</strain>
    </source>
</reference>
<dbReference type="KEGG" id="vab:WPS_09880"/>
<dbReference type="InterPro" id="IPR036217">
    <property type="entry name" value="MethylDNA_cys_MeTrfase_DNAb"/>
</dbReference>
<dbReference type="AlphaFoldDB" id="A0AAN2C9K7"/>
<evidence type="ECO:0000256" key="1">
    <source>
        <dbReference type="ARBA" id="ARBA00001286"/>
    </source>
</evidence>
<comment type="similarity">
    <text evidence="2">Belongs to the MGMT family.</text>
</comment>
<dbReference type="PANTHER" id="PTHR10815:SF5">
    <property type="entry name" value="METHYLATED-DNA--PROTEIN-CYSTEINE METHYLTRANSFERASE"/>
    <property type="match status" value="1"/>
</dbReference>
<evidence type="ECO:0000259" key="9">
    <source>
        <dbReference type="Pfam" id="PF01035"/>
    </source>
</evidence>
<keyword evidence="7" id="KW-0234">DNA repair</keyword>
<evidence type="ECO:0000256" key="7">
    <source>
        <dbReference type="ARBA" id="ARBA00023204"/>
    </source>
</evidence>
<dbReference type="InterPro" id="IPR014048">
    <property type="entry name" value="MethylDNA_cys_MeTrfase_DNA-bd"/>
</dbReference>
<accession>A0AAN2C9K7</accession>
<dbReference type="Proteomes" id="UP001317532">
    <property type="component" value="Chromosome"/>
</dbReference>
<dbReference type="NCBIfam" id="TIGR00589">
    <property type="entry name" value="ogt"/>
    <property type="match status" value="1"/>
</dbReference>